<comment type="caution">
    <text evidence="1">The sequence shown here is derived from an EMBL/GenBank/DDBJ whole genome shotgun (WGS) entry which is preliminary data.</text>
</comment>
<organism evidence="1 2">
    <name type="scientific">Corallococcus exercitus</name>
    <dbReference type="NCBI Taxonomy" id="2316736"/>
    <lineage>
        <taxon>Bacteria</taxon>
        <taxon>Pseudomonadati</taxon>
        <taxon>Myxococcota</taxon>
        <taxon>Myxococcia</taxon>
        <taxon>Myxococcales</taxon>
        <taxon>Cystobacterineae</taxon>
        <taxon>Myxococcaceae</taxon>
        <taxon>Corallococcus</taxon>
    </lineage>
</organism>
<accession>A0A7Y4JUR4</accession>
<dbReference type="AlphaFoldDB" id="A0A7Y4JUR4"/>
<name>A0A7Y4JUR4_9BACT</name>
<protein>
    <submittedName>
        <fullName evidence="1">Uncharacterized protein</fullName>
    </submittedName>
</protein>
<evidence type="ECO:0000313" key="2">
    <source>
        <dbReference type="Proteomes" id="UP000528460"/>
    </source>
</evidence>
<gene>
    <name evidence="1" type="ORF">HNS30_21130</name>
</gene>
<sequence length="164" mass="17404">MLGALWSLLSGCKPSSPPAGVAATPFNPNAAGCYQRLGKVNPAFQQGYRDVAVLLAQPAPLVSLLPGVVAAHERVLQAGRAAPPSSRLPEEDVYVCCLRDTLEGRVAREVKATVDGDAGTGDRRARLEALLEALHGLPWSGPKWTEQERPAIEKHVRDALAALP</sequence>
<reference evidence="1 2" key="1">
    <citation type="submission" date="2020-05" db="EMBL/GenBank/DDBJ databases">
        <authorList>
            <person name="Whitworth D."/>
        </authorList>
    </citation>
    <scope>NUCLEOTIDE SEQUENCE [LARGE SCALE GENOMIC DNA]</scope>
    <source>
        <strain evidence="1 2">CA046A</strain>
    </source>
</reference>
<proteinExistence type="predicted"/>
<evidence type="ECO:0000313" key="1">
    <source>
        <dbReference type="EMBL" id="NOK11550.1"/>
    </source>
</evidence>
<dbReference type="Proteomes" id="UP000528460">
    <property type="component" value="Unassembled WGS sequence"/>
</dbReference>
<dbReference type="EMBL" id="JABFJW010000166">
    <property type="protein sequence ID" value="NOK11550.1"/>
    <property type="molecule type" value="Genomic_DNA"/>
</dbReference>
<dbReference type="RefSeq" id="WP_171417292.1">
    <property type="nucleotide sequence ID" value="NZ_JABFJW010000166.1"/>
</dbReference>